<feature type="domain" description="Ubiquitin-like" evidence="8">
    <location>
        <begin position="229"/>
        <end position="304"/>
    </location>
</feature>
<feature type="domain" description="Ubiquitin-like" evidence="8">
    <location>
        <begin position="1"/>
        <end position="76"/>
    </location>
</feature>
<dbReference type="InterPro" id="IPR050158">
    <property type="entry name" value="Ubiquitin_ubiquitin-like"/>
</dbReference>
<evidence type="ECO:0000259" key="8">
    <source>
        <dbReference type="PROSITE" id="PS50053"/>
    </source>
</evidence>
<comment type="subcellular location">
    <subcellularLocation>
        <location evidence="2">Cytoplasm</location>
    </subcellularLocation>
    <subcellularLocation>
        <location evidence="1">Nucleus</location>
    </subcellularLocation>
</comment>
<dbReference type="PROSITE" id="PS00299">
    <property type="entry name" value="UBIQUITIN_1"/>
    <property type="match status" value="5"/>
</dbReference>
<dbReference type="Pfam" id="PF00240">
    <property type="entry name" value="ubiquitin"/>
    <property type="match status" value="5"/>
</dbReference>
<organism evidence="9">
    <name type="scientific">Amoeba proteus</name>
    <name type="common">Amoeba</name>
    <name type="synonym">Chaos diffluens</name>
    <dbReference type="NCBI Taxonomy" id="5775"/>
    <lineage>
        <taxon>Eukaryota</taxon>
        <taxon>Amoebozoa</taxon>
        <taxon>Tubulinea</taxon>
        <taxon>Elardia</taxon>
        <taxon>Euamoebida</taxon>
        <taxon>Amoebidae</taxon>
        <taxon>Amoeba</taxon>
    </lineage>
</organism>
<dbReference type="InterPro" id="IPR019954">
    <property type="entry name" value="Ubiquitin_CS"/>
</dbReference>
<dbReference type="Gene3D" id="3.10.20.90">
    <property type="entry name" value="Phosphatidylinositol 3-kinase Catalytic Subunit, Chain A, domain 1"/>
    <property type="match status" value="5"/>
</dbReference>
<evidence type="ECO:0000256" key="5">
    <source>
        <dbReference type="ARBA" id="ARBA00022499"/>
    </source>
</evidence>
<dbReference type="FunFam" id="3.10.20.90:FF:000009">
    <property type="entry name" value="Ubiquitin-60S ribosomal protein"/>
    <property type="match status" value="1"/>
</dbReference>
<dbReference type="PRINTS" id="PR00348">
    <property type="entry name" value="UBIQUITIN"/>
</dbReference>
<evidence type="ECO:0000256" key="4">
    <source>
        <dbReference type="ARBA" id="ARBA00022490"/>
    </source>
</evidence>
<keyword evidence="5" id="KW-1017">Isopeptide bond</keyword>
<keyword evidence="4" id="KW-0963">Cytoplasm</keyword>
<dbReference type="EMBL" id="AF034789">
    <property type="protein sequence ID" value="AAB87694.1"/>
    <property type="molecule type" value="mRNA"/>
</dbReference>
<evidence type="ECO:0000256" key="7">
    <source>
        <dbReference type="ARBA" id="ARBA00023242"/>
    </source>
</evidence>
<dbReference type="GO" id="GO:0005634">
    <property type="term" value="C:nucleus"/>
    <property type="evidence" value="ECO:0007669"/>
    <property type="project" value="UniProtKB-SubCell"/>
</dbReference>
<protein>
    <submittedName>
        <fullName evidence="9">Polyubiquitin</fullName>
    </submittedName>
</protein>
<keyword evidence="7" id="KW-0539">Nucleus</keyword>
<evidence type="ECO:0000256" key="3">
    <source>
        <dbReference type="ARBA" id="ARBA00008430"/>
    </source>
</evidence>
<dbReference type="GO" id="GO:0005737">
    <property type="term" value="C:cytoplasm"/>
    <property type="evidence" value="ECO:0007669"/>
    <property type="project" value="UniProtKB-SubCell"/>
</dbReference>
<evidence type="ECO:0000256" key="2">
    <source>
        <dbReference type="ARBA" id="ARBA00004496"/>
    </source>
</evidence>
<keyword evidence="6" id="KW-0832">Ubl conjugation</keyword>
<comment type="similarity">
    <text evidence="3">Belongs to the ubiquitin family.</text>
</comment>
<dbReference type="InterPro" id="IPR019956">
    <property type="entry name" value="Ubiquitin_dom"/>
</dbReference>
<feature type="domain" description="Ubiquitin-like" evidence="8">
    <location>
        <begin position="305"/>
        <end position="380"/>
    </location>
</feature>
<evidence type="ECO:0000313" key="9">
    <source>
        <dbReference type="EMBL" id="AAB87694.1"/>
    </source>
</evidence>
<evidence type="ECO:0000256" key="6">
    <source>
        <dbReference type="ARBA" id="ARBA00022843"/>
    </source>
</evidence>
<sequence>MQIFVKTLTGKTITLEVEPGDSIDNVKQKIQDKEGIPPDQQRLIFAGKQLEDGRSLSDYNIQKESTLHLVLRLRGGMQIFVKTLTGKTITLEVEPGDSIDNVKQKIQDKEGIPPDQQRLIFAGKQLEDGRSLSDYNIQKESTLHLVLRLRGGMQIFVKTLTGKTITLEVEPGDSIDNVKQKIQDKEGIPPDGQGLIFAGKQLEDGGSLSDYNIQKESTLHLVLRLRGGMQIFIKTLTGKTITLEVEPGDSIDNVKEKIQDKEGIPPDQQRLIFAGKQLEDGRSLSDYNIQKESTLHLVLRLRGGMQIFVKTLTGKTITLEVEPGDSIDNVKQKIQDKEGIPPDQQRLIFAGKQLEDGRSLSDYNIQKESTLHLVLRLRGGHC</sequence>
<name>O46314_AMOPR</name>
<evidence type="ECO:0000256" key="1">
    <source>
        <dbReference type="ARBA" id="ARBA00004123"/>
    </source>
</evidence>
<dbReference type="CDD" id="cd01803">
    <property type="entry name" value="Ubl_ubiquitin"/>
    <property type="match status" value="4"/>
</dbReference>
<dbReference type="SUPFAM" id="SSF54236">
    <property type="entry name" value="Ubiquitin-like"/>
    <property type="match status" value="5"/>
</dbReference>
<feature type="domain" description="Ubiquitin-like" evidence="8">
    <location>
        <begin position="153"/>
        <end position="228"/>
    </location>
</feature>
<dbReference type="PROSITE" id="PS50053">
    <property type="entry name" value="UBIQUITIN_2"/>
    <property type="match status" value="5"/>
</dbReference>
<reference evidence="9" key="1">
    <citation type="submission" date="1997-11" db="EMBL/GenBank/DDBJ databases">
        <title>Characterization of a monoclonal antibody and a cDNA for polyubiquitin of Amoeba proteus.</title>
        <authorList>
            <person name="Hochstrasser M."/>
            <person name="Fiinley D."/>
            <person name="Varshavsky A."/>
            <person name="Jeon K.W."/>
            <person name="Hass A.L."/>
        </authorList>
    </citation>
    <scope>NUCLEOTIDE SEQUENCE</scope>
    <source>
        <strain evidence="9">TD</strain>
    </source>
</reference>
<dbReference type="PANTHER" id="PTHR10666">
    <property type="entry name" value="UBIQUITIN"/>
    <property type="match status" value="1"/>
</dbReference>
<dbReference type="InterPro" id="IPR029071">
    <property type="entry name" value="Ubiquitin-like_domsf"/>
</dbReference>
<dbReference type="InterPro" id="IPR000626">
    <property type="entry name" value="Ubiquitin-like_dom"/>
</dbReference>
<accession>O46314</accession>
<proteinExistence type="evidence at transcript level"/>
<dbReference type="AlphaFoldDB" id="O46314"/>
<feature type="domain" description="Ubiquitin-like" evidence="8">
    <location>
        <begin position="77"/>
        <end position="152"/>
    </location>
</feature>
<dbReference type="FunFam" id="3.10.20.90:FF:000158">
    <property type="entry name" value="Polyubiquitin 5"/>
    <property type="match status" value="4"/>
</dbReference>
<dbReference type="SMART" id="SM00213">
    <property type="entry name" value="UBQ"/>
    <property type="match status" value="5"/>
</dbReference>